<dbReference type="SUPFAM" id="SSF46785">
    <property type="entry name" value="Winged helix' DNA-binding domain"/>
    <property type="match status" value="1"/>
</dbReference>
<evidence type="ECO:0000313" key="3">
    <source>
        <dbReference type="Proteomes" id="UP000023703"/>
    </source>
</evidence>
<dbReference type="EMBL" id="CP006842">
    <property type="protein sequence ID" value="AHW65571.1"/>
    <property type="molecule type" value="Genomic_DNA"/>
</dbReference>
<dbReference type="RefSeq" id="WP_038550607.1">
    <property type="nucleotide sequence ID" value="NZ_CP006842.1"/>
</dbReference>
<feature type="domain" description="HTH marR-type" evidence="1">
    <location>
        <begin position="13"/>
        <end position="149"/>
    </location>
</feature>
<dbReference type="eggNOG" id="COG1846">
    <property type="taxonomic scope" value="Bacteria"/>
</dbReference>
<dbReference type="OrthoDB" id="162531at2"/>
<name>X5EG33_9CORY</name>
<protein>
    <submittedName>
        <fullName evidence="2">Putative transcriptional regulator, MarR-family</fullName>
    </submittedName>
</protein>
<dbReference type="AlphaFoldDB" id="X5EG33"/>
<proteinExistence type="predicted"/>
<dbReference type="PANTHER" id="PTHR33164:SF43">
    <property type="entry name" value="HTH-TYPE TRANSCRIPTIONAL REPRESSOR YETL"/>
    <property type="match status" value="1"/>
</dbReference>
<evidence type="ECO:0000313" key="2">
    <source>
        <dbReference type="EMBL" id="AHW65571.1"/>
    </source>
</evidence>
<organism evidence="2 3">
    <name type="scientific">Corynebacterium glyciniphilum AJ 3170</name>
    <dbReference type="NCBI Taxonomy" id="1404245"/>
    <lineage>
        <taxon>Bacteria</taxon>
        <taxon>Bacillati</taxon>
        <taxon>Actinomycetota</taxon>
        <taxon>Actinomycetes</taxon>
        <taxon>Mycobacteriales</taxon>
        <taxon>Corynebacteriaceae</taxon>
        <taxon>Corynebacterium</taxon>
    </lineage>
</organism>
<keyword evidence="3" id="KW-1185">Reference proteome</keyword>
<dbReference type="InterPro" id="IPR036390">
    <property type="entry name" value="WH_DNA-bd_sf"/>
</dbReference>
<reference evidence="2 3" key="1">
    <citation type="journal article" date="2015" name="Int. J. Syst. Evol. Microbiol.">
        <title>Revisiting Corynebacterium glyciniphilum (ex Kubota et al., 1972) sp. nov., nom. rev., isolated from putrefied banana.</title>
        <authorList>
            <person name="Al-Dilaimi A."/>
            <person name="Bednarz H."/>
            <person name="Lomker A."/>
            <person name="Niehaus K."/>
            <person name="Kalinowski J."/>
            <person name="Ruckert C."/>
        </authorList>
    </citation>
    <scope>NUCLEOTIDE SEQUENCE [LARGE SCALE GENOMIC DNA]</scope>
    <source>
        <strain evidence="2">AJ 3170</strain>
    </source>
</reference>
<dbReference type="PANTHER" id="PTHR33164">
    <property type="entry name" value="TRANSCRIPTIONAL REGULATOR, MARR FAMILY"/>
    <property type="match status" value="1"/>
</dbReference>
<evidence type="ECO:0000259" key="1">
    <source>
        <dbReference type="PROSITE" id="PS50995"/>
    </source>
</evidence>
<sequence>MSTDYWYDGSDPAVALLHAIRRFRAADQEMRRHIGSDMGLNSTDTEAVRHIIAGERRGDPLTAKRLSETLHISTAATAKLLNRLTESGHVRRAPHPDDRRSVIIVATDLSHEEVEDWLSPMHEKMLQAAHNVPAGDRRSVIEFLDALVEAFAPDDAAQDD</sequence>
<dbReference type="InterPro" id="IPR039422">
    <property type="entry name" value="MarR/SlyA-like"/>
</dbReference>
<dbReference type="Proteomes" id="UP000023703">
    <property type="component" value="Chromosome"/>
</dbReference>
<dbReference type="GO" id="GO:0003700">
    <property type="term" value="F:DNA-binding transcription factor activity"/>
    <property type="evidence" value="ECO:0007669"/>
    <property type="project" value="InterPro"/>
</dbReference>
<dbReference type="KEGG" id="cgy:CGLY_15675"/>
<dbReference type="Gene3D" id="1.10.10.10">
    <property type="entry name" value="Winged helix-like DNA-binding domain superfamily/Winged helix DNA-binding domain"/>
    <property type="match status" value="1"/>
</dbReference>
<dbReference type="PROSITE" id="PS50995">
    <property type="entry name" value="HTH_MARR_2"/>
    <property type="match status" value="1"/>
</dbReference>
<gene>
    <name evidence="2" type="ORF">CGLY_15675</name>
</gene>
<dbReference type="InterPro" id="IPR036388">
    <property type="entry name" value="WH-like_DNA-bd_sf"/>
</dbReference>
<dbReference type="GO" id="GO:0006950">
    <property type="term" value="P:response to stress"/>
    <property type="evidence" value="ECO:0007669"/>
    <property type="project" value="TreeGrafter"/>
</dbReference>
<accession>X5EG33</accession>
<dbReference type="Pfam" id="PF12802">
    <property type="entry name" value="MarR_2"/>
    <property type="match status" value="1"/>
</dbReference>
<dbReference type="HOGENOM" id="CLU_083287_1_2_11"/>
<dbReference type="SMART" id="SM00347">
    <property type="entry name" value="HTH_MARR"/>
    <property type="match status" value="1"/>
</dbReference>
<dbReference type="InterPro" id="IPR000835">
    <property type="entry name" value="HTH_MarR-typ"/>
</dbReference>
<dbReference type="STRING" id="1404245.CGLY_15675"/>